<evidence type="ECO:0000313" key="1">
    <source>
        <dbReference type="EMBL" id="EMP06032.1"/>
    </source>
</evidence>
<dbReference type="Proteomes" id="UP000012117">
    <property type="component" value="Unassembled WGS sequence"/>
</dbReference>
<evidence type="ECO:0000313" key="2">
    <source>
        <dbReference type="Proteomes" id="UP000012117"/>
    </source>
</evidence>
<dbReference type="EMBL" id="AKWN02000400">
    <property type="protein sequence ID" value="EMP06032.1"/>
    <property type="molecule type" value="Genomic_DNA"/>
</dbReference>
<dbReference type="BioCyc" id="LINT1193029:G11R4-76-MONOMER"/>
<organism evidence="1 2">
    <name type="scientific">Leptospira interrogans serovar Pyrogenes str. 200701872</name>
    <dbReference type="NCBI Taxonomy" id="1193029"/>
    <lineage>
        <taxon>Bacteria</taxon>
        <taxon>Pseudomonadati</taxon>
        <taxon>Spirochaetota</taxon>
        <taxon>Spirochaetia</taxon>
        <taxon>Leptospirales</taxon>
        <taxon>Leptospiraceae</taxon>
        <taxon>Leptospira</taxon>
    </lineage>
</organism>
<accession>M6ZPD2</accession>
<gene>
    <name evidence="1" type="ORF">LEP1GSC124_4238</name>
</gene>
<dbReference type="AlphaFoldDB" id="M6ZPD2"/>
<proteinExistence type="predicted"/>
<reference evidence="1 2" key="1">
    <citation type="submission" date="2013-01" db="EMBL/GenBank/DDBJ databases">
        <authorList>
            <person name="Harkins D.M."/>
            <person name="Durkin A.S."/>
            <person name="Brinkac L.M."/>
            <person name="Haft D.H."/>
            <person name="Selengut J.D."/>
            <person name="Sanka R."/>
            <person name="DePew J."/>
            <person name="Purushe J."/>
            <person name="Picardeau M."/>
            <person name="Werts C."/>
            <person name="Goarant C."/>
            <person name="Vinetz J.M."/>
            <person name="Sutton G.G."/>
            <person name="Nierman W.C."/>
            <person name="Fouts D.E."/>
        </authorList>
    </citation>
    <scope>NUCLEOTIDE SEQUENCE [LARGE SCALE GENOMIC DNA]</scope>
    <source>
        <strain evidence="1 2">200701872</strain>
    </source>
</reference>
<comment type="caution">
    <text evidence="1">The sequence shown here is derived from an EMBL/GenBank/DDBJ whole genome shotgun (WGS) entry which is preliminary data.</text>
</comment>
<sequence>MGKNQLEFLKLSLGKRNCGNSYNTNFLETYRRKATTQKDKKT</sequence>
<name>M6ZPD2_LEPIR</name>
<protein>
    <submittedName>
        <fullName evidence="1">Uncharacterized protein</fullName>
    </submittedName>
</protein>